<keyword evidence="4" id="KW-1185">Reference proteome</keyword>
<dbReference type="Pfam" id="PF10395">
    <property type="entry name" value="Utp8_b_propeller"/>
    <property type="match status" value="1"/>
</dbReference>
<organism evidence="3 4">
    <name type="scientific">Amorphotheca resinae ATCC 22711</name>
    <dbReference type="NCBI Taxonomy" id="857342"/>
    <lineage>
        <taxon>Eukaryota</taxon>
        <taxon>Fungi</taxon>
        <taxon>Dikarya</taxon>
        <taxon>Ascomycota</taxon>
        <taxon>Pezizomycotina</taxon>
        <taxon>Leotiomycetes</taxon>
        <taxon>Helotiales</taxon>
        <taxon>Amorphothecaceae</taxon>
        <taxon>Amorphotheca</taxon>
    </lineage>
</organism>
<evidence type="ECO:0000313" key="4">
    <source>
        <dbReference type="Proteomes" id="UP000241818"/>
    </source>
</evidence>
<proteinExistence type="predicted"/>
<name>A0A2T3AX82_AMORE</name>
<reference evidence="3 4" key="1">
    <citation type="journal article" date="2018" name="New Phytol.">
        <title>Comparative genomics and transcriptomics depict ericoid mycorrhizal fungi as versatile saprotrophs and plant mutualists.</title>
        <authorList>
            <person name="Martino E."/>
            <person name="Morin E."/>
            <person name="Grelet G.A."/>
            <person name="Kuo A."/>
            <person name="Kohler A."/>
            <person name="Daghino S."/>
            <person name="Barry K.W."/>
            <person name="Cichocki N."/>
            <person name="Clum A."/>
            <person name="Dockter R.B."/>
            <person name="Hainaut M."/>
            <person name="Kuo R.C."/>
            <person name="LaButti K."/>
            <person name="Lindahl B.D."/>
            <person name="Lindquist E.A."/>
            <person name="Lipzen A."/>
            <person name="Khouja H.R."/>
            <person name="Magnuson J."/>
            <person name="Murat C."/>
            <person name="Ohm R.A."/>
            <person name="Singer S.W."/>
            <person name="Spatafora J.W."/>
            <person name="Wang M."/>
            <person name="Veneault-Fourrey C."/>
            <person name="Henrissat B."/>
            <person name="Grigoriev I.V."/>
            <person name="Martin F.M."/>
            <person name="Perotto S."/>
        </authorList>
    </citation>
    <scope>NUCLEOTIDE SEQUENCE [LARGE SCALE GENOMIC DNA]</scope>
    <source>
        <strain evidence="3 4">ATCC 22711</strain>
    </source>
</reference>
<dbReference type="GeneID" id="36576378"/>
<dbReference type="RefSeq" id="XP_024719269.1">
    <property type="nucleotide sequence ID" value="XM_024868297.1"/>
</dbReference>
<dbReference type="EMBL" id="KZ679014">
    <property type="protein sequence ID" value="PSS13278.1"/>
    <property type="molecule type" value="Genomic_DNA"/>
</dbReference>
<feature type="region of interest" description="Disordered" evidence="1">
    <location>
        <begin position="831"/>
        <end position="859"/>
    </location>
</feature>
<accession>A0A2T3AX82</accession>
<sequence length="910" mass="98661">MSPRFTLQNPYVVASLPRPIDHSNGRYVVGDVYGGAPGSKKRKRSELAVGVDGEGVNIYDISTSRLVTSYALPPQTSFTCPPTSLRTRISKREVERRTYVSTKGPQAEITLFHDVTVGPEAQSSTVTHKLEHSKEPVVYMGTVTATRDSAAAIDTLDLLIVKRDGEIQCLDGDKLQEKWTSPASALGRDATTPLTDAKVEFAQLTNAYTASQGILKDHHGVFSLFPQEISEDGFNPDILVVITRSGDLTPSRNVHVVALPRKPSTSLDGLGHSVESLLTASLPSPSEFQEKASFSIHVSAGIIQQLSSNILTTFSMNDTLPTELSQLKVKGAKSFLRLSNTSIMVSTGTVITVYSPKFQSIMASIKVPSPWNSNLGAGDETEEAEKNIFNLVSYFPRLNTAVAIADNDLVAIQIEGKSRAAGLLIDSLGCSVLDQMRPGRTVSGSTNVGLITMGSYLPGSIGMPEKSWKQEKKAMDAAASAGDIAEFEAHMAERLGESWGDKVSTNEKPKLNPSEVDRRWVIYALTKIFAWSNDDNGEYKLTIPFYPPNVFMWLLKTGNMTVANIELAIRNQIRPVPLEFIPAGQLVDALVELDPTMDLLRVLVSRNFLGAAELLGAIRALMESLELFGEGAAAKQKLLTNGEELHLEDGDVEEHLTALEAEAEADLAMAEYQLGPGSGVRGEALSIALSKLYTCPTNTIVYALQTTFTTQEVVSLIYLLRFELARGGWTSRYLDDEQLDIIDNEAGTPDNTILVISSLLNNCVDAVGAGGWLSGDARLVNGDSFEAEELISSLKLEVSAALEGVEEAVYLKGLTSEMIRYGNAVHKAWEPREPAADGPASKKQKTSHKPVILPSSDQDSKLLPLGLKADQQISRLRVGAGGEVQERSARDIGRLKSLKVGKYSLERIVI</sequence>
<dbReference type="AlphaFoldDB" id="A0A2T3AX82"/>
<evidence type="ECO:0000256" key="1">
    <source>
        <dbReference type="SAM" id="MobiDB-lite"/>
    </source>
</evidence>
<evidence type="ECO:0000259" key="2">
    <source>
        <dbReference type="Pfam" id="PF10395"/>
    </source>
</evidence>
<dbReference type="STRING" id="857342.A0A2T3AX82"/>
<feature type="domain" description="Utp8 beta-propeller" evidence="2">
    <location>
        <begin position="7"/>
        <end position="204"/>
    </location>
</feature>
<evidence type="ECO:0000313" key="3">
    <source>
        <dbReference type="EMBL" id="PSS13278.1"/>
    </source>
</evidence>
<gene>
    <name evidence="3" type="ORF">M430DRAFT_52440</name>
</gene>
<dbReference type="OrthoDB" id="5330858at2759"/>
<dbReference type="Proteomes" id="UP000241818">
    <property type="component" value="Unassembled WGS sequence"/>
</dbReference>
<dbReference type="InParanoid" id="A0A2T3AX82"/>
<dbReference type="InterPro" id="IPR018843">
    <property type="entry name" value="Utp8_b-prop"/>
</dbReference>
<protein>
    <recommendedName>
        <fullName evidence="2">Utp8 beta-propeller domain-containing protein</fullName>
    </recommendedName>
</protein>